<dbReference type="Proteomes" id="UP001266305">
    <property type="component" value="Unassembled WGS sequence"/>
</dbReference>
<sequence>MTLGDGVMGNTGLVIARDERGARELADPGPILTVLTRGTKRVASSLVGDAFPHYDEWIMSSGRFGS</sequence>
<evidence type="ECO:0000313" key="1">
    <source>
        <dbReference type="EMBL" id="KAK2107331.1"/>
    </source>
</evidence>
<protein>
    <submittedName>
        <fullName evidence="1">Uncharacterized protein</fullName>
    </submittedName>
</protein>
<reference evidence="1 2" key="1">
    <citation type="submission" date="2023-05" db="EMBL/GenBank/DDBJ databases">
        <title>B98-5 Cell Line De Novo Hybrid Assembly: An Optical Mapping Approach.</title>
        <authorList>
            <person name="Kananen K."/>
            <person name="Auerbach J.A."/>
            <person name="Kautto E."/>
            <person name="Blachly J.S."/>
        </authorList>
    </citation>
    <scope>NUCLEOTIDE SEQUENCE [LARGE SCALE GENOMIC DNA]</scope>
    <source>
        <strain evidence="1">B95-8</strain>
        <tissue evidence="1">Cell line</tissue>
    </source>
</reference>
<accession>A0ABQ9VDU4</accession>
<evidence type="ECO:0000313" key="2">
    <source>
        <dbReference type="Proteomes" id="UP001266305"/>
    </source>
</evidence>
<comment type="caution">
    <text evidence="1">The sequence shown here is derived from an EMBL/GenBank/DDBJ whole genome shotgun (WGS) entry which is preliminary data.</text>
</comment>
<name>A0ABQ9VDU4_SAGOE</name>
<dbReference type="EMBL" id="JASSZA010000007">
    <property type="protein sequence ID" value="KAK2107331.1"/>
    <property type="molecule type" value="Genomic_DNA"/>
</dbReference>
<proteinExistence type="predicted"/>
<organism evidence="1 2">
    <name type="scientific">Saguinus oedipus</name>
    <name type="common">Cotton-top tamarin</name>
    <name type="synonym">Oedipomidas oedipus</name>
    <dbReference type="NCBI Taxonomy" id="9490"/>
    <lineage>
        <taxon>Eukaryota</taxon>
        <taxon>Metazoa</taxon>
        <taxon>Chordata</taxon>
        <taxon>Craniata</taxon>
        <taxon>Vertebrata</taxon>
        <taxon>Euteleostomi</taxon>
        <taxon>Mammalia</taxon>
        <taxon>Eutheria</taxon>
        <taxon>Euarchontoglires</taxon>
        <taxon>Primates</taxon>
        <taxon>Haplorrhini</taxon>
        <taxon>Platyrrhini</taxon>
        <taxon>Cebidae</taxon>
        <taxon>Callitrichinae</taxon>
        <taxon>Saguinus</taxon>
    </lineage>
</organism>
<gene>
    <name evidence="1" type="ORF">P7K49_016845</name>
</gene>
<keyword evidence="2" id="KW-1185">Reference proteome</keyword>